<feature type="non-terminal residue" evidence="8">
    <location>
        <position position="1"/>
    </location>
</feature>
<comment type="caution">
    <text evidence="8">The sequence shown here is derived from an EMBL/GenBank/DDBJ whole genome shotgun (WGS) entry which is preliminary data.</text>
</comment>
<dbReference type="EMBL" id="AWVQ01000684">
    <property type="protein sequence ID" value="ERK69518.1"/>
    <property type="molecule type" value="Genomic_DNA"/>
</dbReference>
<organism evidence="8 9">
    <name type="scientific">Leifsonia aquatica ATCC 14665</name>
    <dbReference type="NCBI Taxonomy" id="1358026"/>
    <lineage>
        <taxon>Bacteria</taxon>
        <taxon>Bacillati</taxon>
        <taxon>Actinomycetota</taxon>
        <taxon>Actinomycetes</taxon>
        <taxon>Micrococcales</taxon>
        <taxon>Microbacteriaceae</taxon>
        <taxon>Leifsonia</taxon>
    </lineage>
</organism>
<accession>U2SW71</accession>
<keyword evidence="6" id="KW-0812">Transmembrane</keyword>
<keyword evidence="6" id="KW-0472">Membrane</keyword>
<evidence type="ECO:0000256" key="3">
    <source>
        <dbReference type="ARBA" id="ARBA00022729"/>
    </source>
</evidence>
<keyword evidence="4" id="KW-0572">Peptidoglycan-anchor</keyword>
<keyword evidence="1" id="KW-0134">Cell wall</keyword>
<dbReference type="HOGENOM" id="CLU_1252981_0_0_11"/>
<dbReference type="PATRIC" id="fig|1358026.3.peg.3417"/>
<protein>
    <submittedName>
        <fullName evidence="8">LPXTG-motif protein cell wall anchor domain protein</fullName>
    </submittedName>
</protein>
<keyword evidence="3" id="KW-0732">Signal</keyword>
<reference evidence="8 9" key="1">
    <citation type="submission" date="2013-08" db="EMBL/GenBank/DDBJ databases">
        <authorList>
            <person name="Weinstock G."/>
            <person name="Sodergren E."/>
            <person name="Wylie T."/>
            <person name="Fulton L."/>
            <person name="Fulton R."/>
            <person name="Fronick C."/>
            <person name="O'Laughlin M."/>
            <person name="Godfrey J."/>
            <person name="Miner T."/>
            <person name="Herter B."/>
            <person name="Appelbaum E."/>
            <person name="Cordes M."/>
            <person name="Lek S."/>
            <person name="Wollam A."/>
            <person name="Pepin K.H."/>
            <person name="Palsikar V.B."/>
            <person name="Mitreva M."/>
            <person name="Wilson R.K."/>
        </authorList>
    </citation>
    <scope>NUCLEOTIDE SEQUENCE [LARGE SCALE GENOMIC DNA]</scope>
    <source>
        <strain evidence="8 9">ATCC 14665</strain>
    </source>
</reference>
<proteinExistence type="predicted"/>
<evidence type="ECO:0000256" key="2">
    <source>
        <dbReference type="ARBA" id="ARBA00022525"/>
    </source>
</evidence>
<dbReference type="Proteomes" id="UP000016605">
    <property type="component" value="Unassembled WGS sequence"/>
</dbReference>
<evidence type="ECO:0000256" key="5">
    <source>
        <dbReference type="SAM" id="MobiDB-lite"/>
    </source>
</evidence>
<feature type="transmembrane region" description="Helical" evidence="6">
    <location>
        <begin position="193"/>
        <end position="213"/>
    </location>
</feature>
<dbReference type="PROSITE" id="PS50847">
    <property type="entry name" value="GRAM_POS_ANCHORING"/>
    <property type="match status" value="1"/>
</dbReference>
<dbReference type="AlphaFoldDB" id="U2SW71"/>
<evidence type="ECO:0000313" key="8">
    <source>
        <dbReference type="EMBL" id="ERK69518.1"/>
    </source>
</evidence>
<feature type="region of interest" description="Disordered" evidence="5">
    <location>
        <begin position="65"/>
        <end position="86"/>
    </location>
</feature>
<evidence type="ECO:0000259" key="7">
    <source>
        <dbReference type="PROSITE" id="PS50847"/>
    </source>
</evidence>
<sequence length="221" mass="21407">SAQQQVTTAGDALEAAIAAAMAATTASDVAEQAVTAASVALETAMHDAAVATTTAVDVVAATTPAVPPALPAPTETAPPSKGDESTSVKAGQSLLLLASGFQPGTQTAFGVYSDPLAVAPVTVDPQGFAAASFQIPATFTGAHSLVAVGVGMDGLQRILRLDITVTAPAAPAVAVPAIASTSTTALAATGVDATVPALLGGGMLLVGVALAALSTRRRRAA</sequence>
<keyword evidence="6" id="KW-1133">Transmembrane helix</keyword>
<gene>
    <name evidence="8" type="ORF">N136_04163</name>
</gene>
<evidence type="ECO:0000256" key="1">
    <source>
        <dbReference type="ARBA" id="ARBA00022512"/>
    </source>
</evidence>
<name>U2SW71_LEIAQ</name>
<keyword evidence="2" id="KW-0964">Secreted</keyword>
<evidence type="ECO:0000313" key="9">
    <source>
        <dbReference type="Proteomes" id="UP000016605"/>
    </source>
</evidence>
<feature type="domain" description="Gram-positive cocci surface proteins LPxTG" evidence="7">
    <location>
        <begin position="186"/>
        <end position="221"/>
    </location>
</feature>
<dbReference type="InterPro" id="IPR019931">
    <property type="entry name" value="LPXTG_anchor"/>
</dbReference>
<evidence type="ECO:0000256" key="6">
    <source>
        <dbReference type="SAM" id="Phobius"/>
    </source>
</evidence>
<evidence type="ECO:0000256" key="4">
    <source>
        <dbReference type="ARBA" id="ARBA00023088"/>
    </source>
</evidence>